<reference evidence="1" key="1">
    <citation type="journal article" date="2015" name="Nature">
        <title>Complex archaea that bridge the gap between prokaryotes and eukaryotes.</title>
        <authorList>
            <person name="Spang A."/>
            <person name="Saw J.H."/>
            <person name="Jorgensen S.L."/>
            <person name="Zaremba-Niedzwiedzka K."/>
            <person name="Martijn J."/>
            <person name="Lind A.E."/>
            <person name="van Eijk R."/>
            <person name="Schleper C."/>
            <person name="Guy L."/>
            <person name="Ettema T.J."/>
        </authorList>
    </citation>
    <scope>NUCLEOTIDE SEQUENCE</scope>
</reference>
<gene>
    <name evidence="1" type="ORF">LCGC14_0653930</name>
</gene>
<accession>A0A0F9U407</accession>
<protein>
    <submittedName>
        <fullName evidence="1">Uncharacterized protein</fullName>
    </submittedName>
</protein>
<dbReference type="AlphaFoldDB" id="A0A0F9U407"/>
<evidence type="ECO:0000313" key="1">
    <source>
        <dbReference type="EMBL" id="KKN48358.1"/>
    </source>
</evidence>
<proteinExistence type="predicted"/>
<comment type="caution">
    <text evidence="1">The sequence shown here is derived from an EMBL/GenBank/DDBJ whole genome shotgun (WGS) entry which is preliminary data.</text>
</comment>
<organism evidence="1">
    <name type="scientific">marine sediment metagenome</name>
    <dbReference type="NCBI Taxonomy" id="412755"/>
    <lineage>
        <taxon>unclassified sequences</taxon>
        <taxon>metagenomes</taxon>
        <taxon>ecological metagenomes</taxon>
    </lineage>
</organism>
<sequence>MSIGGKREGAGRPFGARNKSSVDIKGAFAKHAPELIKAVLKLCRSADENIRLRALALALDRGFGKAPQPLTGADLEGPVLARIERVIVEDRPVITGDVVESRPGRVVMVPSKLTH</sequence>
<dbReference type="EMBL" id="LAZR01001225">
    <property type="protein sequence ID" value="KKN48358.1"/>
    <property type="molecule type" value="Genomic_DNA"/>
</dbReference>
<name>A0A0F9U407_9ZZZZ</name>